<name>A0A6J5TKE3_PRUAR</name>
<organism evidence="1 2">
    <name type="scientific">Prunus armeniaca</name>
    <name type="common">Apricot</name>
    <name type="synonym">Armeniaca vulgaris</name>
    <dbReference type="NCBI Taxonomy" id="36596"/>
    <lineage>
        <taxon>Eukaryota</taxon>
        <taxon>Viridiplantae</taxon>
        <taxon>Streptophyta</taxon>
        <taxon>Embryophyta</taxon>
        <taxon>Tracheophyta</taxon>
        <taxon>Spermatophyta</taxon>
        <taxon>Magnoliopsida</taxon>
        <taxon>eudicotyledons</taxon>
        <taxon>Gunneridae</taxon>
        <taxon>Pentapetalae</taxon>
        <taxon>rosids</taxon>
        <taxon>fabids</taxon>
        <taxon>Rosales</taxon>
        <taxon>Rosaceae</taxon>
        <taxon>Amygdaloideae</taxon>
        <taxon>Amygdaleae</taxon>
        <taxon>Prunus</taxon>
    </lineage>
</organism>
<dbReference type="Proteomes" id="UP000507222">
    <property type="component" value="Unassembled WGS sequence"/>
</dbReference>
<dbReference type="InterPro" id="IPR036691">
    <property type="entry name" value="Endo/exonu/phosph_ase_sf"/>
</dbReference>
<sequence length="330" mass="37807">MKDNAINVIRQKLGYRNSFNFDPDGIAGGLSLWWNDDLDIQILSSSKNVIDTAIISRNGDCPKRITWVYSTLHRVEKDAFWRNLEQLSGDNSLPWLCAGDFNEILWGFEKSGGHETSLYRPQYLMNFMDKIGLIDLGFQGQSFTWRKNRSERGLVQEQLDRDLINCSWQEAWPNSTVTHCPAVGSDHCPLVIDSSPILKKDEEIDIATKEIGALKSLGPDGFQGLFYHTYWVLIRNEVRGAVHEFFRGEVALDKFNSTNIALIPKVPNPEVVSHFCPISCCNFSYKIFAKVLANRFKPILEQVITHHQSAFMPNRQIQDNVIMLMRFFIT</sequence>
<evidence type="ECO:0000313" key="2">
    <source>
        <dbReference type="Proteomes" id="UP000507222"/>
    </source>
</evidence>
<evidence type="ECO:0000313" key="1">
    <source>
        <dbReference type="EMBL" id="CAB4264214.1"/>
    </source>
</evidence>
<protein>
    <submittedName>
        <fullName evidence="1">Uncharacterized protein</fullName>
    </submittedName>
</protein>
<dbReference type="SUPFAM" id="SSF56219">
    <property type="entry name" value="DNase I-like"/>
    <property type="match status" value="1"/>
</dbReference>
<dbReference type="EMBL" id="CAEKDK010000001">
    <property type="protein sequence ID" value="CAB4264214.1"/>
    <property type="molecule type" value="Genomic_DNA"/>
</dbReference>
<dbReference type="PANTHER" id="PTHR33710:SF77">
    <property type="entry name" value="DNASE I-LIKE SUPERFAMILY PROTEIN"/>
    <property type="match status" value="1"/>
</dbReference>
<dbReference type="Gene3D" id="3.60.10.10">
    <property type="entry name" value="Endonuclease/exonuclease/phosphatase"/>
    <property type="match status" value="1"/>
</dbReference>
<accession>A0A6J5TKE3</accession>
<proteinExistence type="predicted"/>
<reference evidence="1 2" key="1">
    <citation type="submission" date="2020-05" db="EMBL/GenBank/DDBJ databases">
        <authorList>
            <person name="Campoy J."/>
            <person name="Schneeberger K."/>
            <person name="Spophaly S."/>
        </authorList>
    </citation>
    <scope>NUCLEOTIDE SEQUENCE [LARGE SCALE GENOMIC DNA]</scope>
    <source>
        <strain evidence="1">PruArmRojPasFocal</strain>
    </source>
</reference>
<dbReference type="AlphaFoldDB" id="A0A6J5TKE3"/>
<dbReference type="PANTHER" id="PTHR33710">
    <property type="entry name" value="BNAC02G09200D PROTEIN"/>
    <property type="match status" value="1"/>
</dbReference>
<gene>
    <name evidence="1" type="ORF">CURHAP_LOCUS5891</name>
</gene>